<name>A0A125W525_ENTFL</name>
<keyword evidence="1" id="KW-0575">Peroxidase</keyword>
<proteinExistence type="predicted"/>
<keyword evidence="4" id="KW-0676">Redox-active center</keyword>
<dbReference type="InterPro" id="IPR050455">
    <property type="entry name" value="Tpx_Peroxidase_subfamily"/>
</dbReference>
<dbReference type="HOGENOM" id="CLU_042529_12_0_9"/>
<protein>
    <submittedName>
        <fullName evidence="6">Redoxin family protein</fullName>
    </submittedName>
</protein>
<reference evidence="6 7" key="1">
    <citation type="submission" date="2010-07" db="EMBL/GenBank/DDBJ databases">
        <authorList>
            <person name="Sid Ahmed O."/>
        </authorList>
    </citation>
    <scope>NUCLEOTIDE SEQUENCE [LARGE SCALE GENOMIC DNA]</scope>
    <source>
        <strain evidence="6 7">TX4248</strain>
    </source>
</reference>
<evidence type="ECO:0000313" key="6">
    <source>
        <dbReference type="EMBL" id="EFM82308.1"/>
    </source>
</evidence>
<dbReference type="Proteomes" id="UP000004846">
    <property type="component" value="Unassembled WGS sequence"/>
</dbReference>
<dbReference type="InterPro" id="IPR036249">
    <property type="entry name" value="Thioredoxin-like_sf"/>
</dbReference>
<dbReference type="InterPro" id="IPR013766">
    <property type="entry name" value="Thioredoxin_domain"/>
</dbReference>
<dbReference type="SUPFAM" id="SSF52833">
    <property type="entry name" value="Thioredoxin-like"/>
    <property type="match status" value="1"/>
</dbReference>
<organism evidence="6 7">
    <name type="scientific">Enterococcus faecalis TX4248</name>
    <dbReference type="NCBI Taxonomy" id="749495"/>
    <lineage>
        <taxon>Bacteria</taxon>
        <taxon>Bacillati</taxon>
        <taxon>Bacillota</taxon>
        <taxon>Bacilli</taxon>
        <taxon>Lactobacillales</taxon>
        <taxon>Enterococcaceae</taxon>
        <taxon>Enterococcus</taxon>
    </lineage>
</organism>
<dbReference type="PANTHER" id="PTHR43110">
    <property type="entry name" value="THIOL PEROXIDASE"/>
    <property type="match status" value="1"/>
</dbReference>
<dbReference type="PANTHER" id="PTHR43110:SF1">
    <property type="entry name" value="THIOL PEROXIDASE"/>
    <property type="match status" value="1"/>
</dbReference>
<dbReference type="InterPro" id="IPR000866">
    <property type="entry name" value="AhpC/TSA"/>
</dbReference>
<dbReference type="EMBL" id="AEBR01000067">
    <property type="protein sequence ID" value="EFM82308.1"/>
    <property type="molecule type" value="Genomic_DNA"/>
</dbReference>
<comment type="caution">
    <text evidence="6">The sequence shown here is derived from an EMBL/GenBank/DDBJ whole genome shotgun (WGS) entry which is preliminary data.</text>
</comment>
<dbReference type="PROSITE" id="PS51352">
    <property type="entry name" value="THIOREDOXIN_2"/>
    <property type="match status" value="1"/>
</dbReference>
<dbReference type="GO" id="GO:0008379">
    <property type="term" value="F:thioredoxin peroxidase activity"/>
    <property type="evidence" value="ECO:0007669"/>
    <property type="project" value="InterPro"/>
</dbReference>
<evidence type="ECO:0000256" key="1">
    <source>
        <dbReference type="ARBA" id="ARBA00022559"/>
    </source>
</evidence>
<accession>A0A125W525</accession>
<evidence type="ECO:0000256" key="3">
    <source>
        <dbReference type="ARBA" id="ARBA00023157"/>
    </source>
</evidence>
<evidence type="ECO:0000256" key="2">
    <source>
        <dbReference type="ARBA" id="ARBA00022862"/>
    </source>
</evidence>
<evidence type="ECO:0000313" key="7">
    <source>
        <dbReference type="Proteomes" id="UP000004846"/>
    </source>
</evidence>
<dbReference type="CDD" id="cd03014">
    <property type="entry name" value="PRX_Atyp2cys"/>
    <property type="match status" value="1"/>
</dbReference>
<dbReference type="AlphaFoldDB" id="A0A125W525"/>
<evidence type="ECO:0000259" key="5">
    <source>
        <dbReference type="PROSITE" id="PS51352"/>
    </source>
</evidence>
<dbReference type="Gene3D" id="3.40.30.10">
    <property type="entry name" value="Glutaredoxin"/>
    <property type="match status" value="1"/>
</dbReference>
<sequence>MEKEDFRMNVTRKGHVLELTGEQPKVGTKAPVFSLKNLNNQEINLADYKGKTVLISVVPDIDTRVCSLQTKRFNQEAAKLDGVQIITVSNNTVEEQANWCAAEGVEMEMLHDTEDSFGAAYGLYIPEMGRLARAIFVIDPEGTLVYEEIVSEVSSEPDYQQALEAAKKV</sequence>
<keyword evidence="1" id="KW-0560">Oxidoreductase</keyword>
<keyword evidence="3" id="KW-1015">Disulfide bond</keyword>
<keyword evidence="2" id="KW-0049">Antioxidant</keyword>
<gene>
    <name evidence="6" type="ORF">HMPREF9498_02035</name>
</gene>
<feature type="domain" description="Thioredoxin" evidence="5">
    <location>
        <begin position="24"/>
        <end position="168"/>
    </location>
</feature>
<dbReference type="Pfam" id="PF00578">
    <property type="entry name" value="AhpC-TSA"/>
    <property type="match status" value="1"/>
</dbReference>
<evidence type="ECO:0000256" key="4">
    <source>
        <dbReference type="ARBA" id="ARBA00023284"/>
    </source>
</evidence>
<dbReference type="NCBIfam" id="NF001808">
    <property type="entry name" value="PRK00522.1"/>
    <property type="match status" value="1"/>
</dbReference>
<dbReference type="InterPro" id="IPR002065">
    <property type="entry name" value="TPX"/>
</dbReference>